<dbReference type="PANTHER" id="PTHR23511">
    <property type="entry name" value="SYNAPTIC VESICLE GLYCOPROTEIN 2"/>
    <property type="match status" value="1"/>
</dbReference>
<dbReference type="PANTHER" id="PTHR23511:SF34">
    <property type="entry name" value="SYNAPTIC VESICLE GLYCOPROTEIN 2"/>
    <property type="match status" value="1"/>
</dbReference>
<evidence type="ECO:0000256" key="5">
    <source>
        <dbReference type="ARBA" id="ARBA00023136"/>
    </source>
</evidence>
<feature type="region of interest" description="Disordered" evidence="6">
    <location>
        <begin position="162"/>
        <end position="193"/>
    </location>
</feature>
<feature type="compositionally biased region" description="Low complexity" evidence="6">
    <location>
        <begin position="14"/>
        <end position="27"/>
    </location>
</feature>
<keyword evidence="10" id="KW-1185">Reference proteome</keyword>
<keyword evidence="5 7" id="KW-0472">Membrane</keyword>
<feature type="transmembrane region" description="Helical" evidence="7">
    <location>
        <begin position="331"/>
        <end position="349"/>
    </location>
</feature>
<comment type="subcellular location">
    <subcellularLocation>
        <location evidence="1">Membrane</location>
        <topology evidence="1">Multi-pass membrane protein</topology>
    </subcellularLocation>
</comment>
<comment type="caution">
    <text evidence="9">The sequence shown here is derived from an EMBL/GenBank/DDBJ whole genome shotgun (WGS) entry which is preliminary data.</text>
</comment>
<dbReference type="AlphaFoldDB" id="A0AB34JBQ5"/>
<organism evidence="9 10">
    <name type="scientific">Prymnesium parvum</name>
    <name type="common">Toxic golden alga</name>
    <dbReference type="NCBI Taxonomy" id="97485"/>
    <lineage>
        <taxon>Eukaryota</taxon>
        <taxon>Haptista</taxon>
        <taxon>Haptophyta</taxon>
        <taxon>Prymnesiophyceae</taxon>
        <taxon>Prymnesiales</taxon>
        <taxon>Prymnesiaceae</taxon>
        <taxon>Prymnesium</taxon>
    </lineage>
</organism>
<feature type="transmembrane region" description="Helical" evidence="7">
    <location>
        <begin position="267"/>
        <end position="292"/>
    </location>
</feature>
<evidence type="ECO:0000256" key="3">
    <source>
        <dbReference type="ARBA" id="ARBA00022692"/>
    </source>
</evidence>
<feature type="transmembrane region" description="Helical" evidence="7">
    <location>
        <begin position="647"/>
        <end position="664"/>
    </location>
</feature>
<protein>
    <recommendedName>
        <fullName evidence="8">Major facilitator superfamily (MFS) profile domain-containing protein</fullName>
    </recommendedName>
</protein>
<dbReference type="InterPro" id="IPR036259">
    <property type="entry name" value="MFS_trans_sf"/>
</dbReference>
<evidence type="ECO:0000313" key="9">
    <source>
        <dbReference type="EMBL" id="KAL1515934.1"/>
    </source>
</evidence>
<evidence type="ECO:0000313" key="10">
    <source>
        <dbReference type="Proteomes" id="UP001515480"/>
    </source>
</evidence>
<dbReference type="InterPro" id="IPR011701">
    <property type="entry name" value="MFS"/>
</dbReference>
<feature type="transmembrane region" description="Helical" evidence="7">
    <location>
        <begin position="584"/>
        <end position="609"/>
    </location>
</feature>
<feature type="transmembrane region" description="Helical" evidence="7">
    <location>
        <begin position="531"/>
        <end position="553"/>
    </location>
</feature>
<evidence type="ECO:0000256" key="7">
    <source>
        <dbReference type="SAM" id="Phobius"/>
    </source>
</evidence>
<feature type="domain" description="Major facilitator superfamily (MFS) profile" evidence="8">
    <location>
        <begin position="265"/>
        <end position="669"/>
    </location>
</feature>
<evidence type="ECO:0000259" key="8">
    <source>
        <dbReference type="PROSITE" id="PS50850"/>
    </source>
</evidence>
<accession>A0AB34JBQ5</accession>
<dbReference type="GO" id="GO:0016020">
    <property type="term" value="C:membrane"/>
    <property type="evidence" value="ECO:0007669"/>
    <property type="project" value="UniProtKB-SubCell"/>
</dbReference>
<feature type="transmembrane region" description="Helical" evidence="7">
    <location>
        <begin position="298"/>
        <end position="319"/>
    </location>
</feature>
<dbReference type="Pfam" id="PF07690">
    <property type="entry name" value="MFS_1"/>
    <property type="match status" value="1"/>
</dbReference>
<feature type="transmembrane region" description="Helical" evidence="7">
    <location>
        <begin position="560"/>
        <end position="578"/>
    </location>
</feature>
<dbReference type="EMBL" id="JBGBPQ010000011">
    <property type="protein sequence ID" value="KAL1515934.1"/>
    <property type="molecule type" value="Genomic_DNA"/>
</dbReference>
<keyword evidence="2" id="KW-0813">Transport</keyword>
<dbReference type="Gene3D" id="1.20.1250.20">
    <property type="entry name" value="MFS general substrate transporter like domains"/>
    <property type="match status" value="1"/>
</dbReference>
<dbReference type="Proteomes" id="UP001515480">
    <property type="component" value="Unassembled WGS sequence"/>
</dbReference>
<feature type="compositionally biased region" description="Basic and acidic residues" evidence="6">
    <location>
        <begin position="28"/>
        <end position="38"/>
    </location>
</feature>
<evidence type="ECO:0000256" key="4">
    <source>
        <dbReference type="ARBA" id="ARBA00022989"/>
    </source>
</evidence>
<dbReference type="PROSITE" id="PS50850">
    <property type="entry name" value="MFS"/>
    <property type="match status" value="1"/>
</dbReference>
<evidence type="ECO:0000256" key="1">
    <source>
        <dbReference type="ARBA" id="ARBA00004141"/>
    </source>
</evidence>
<name>A0AB34JBQ5_PRYPA</name>
<proteinExistence type="predicted"/>
<dbReference type="GO" id="GO:0022857">
    <property type="term" value="F:transmembrane transporter activity"/>
    <property type="evidence" value="ECO:0007669"/>
    <property type="project" value="InterPro"/>
</dbReference>
<dbReference type="SUPFAM" id="SSF103473">
    <property type="entry name" value="MFS general substrate transporter"/>
    <property type="match status" value="1"/>
</dbReference>
<keyword evidence="3 7" id="KW-0812">Transmembrane</keyword>
<sequence length="681" mass="71758">MNTSDAPADAAPMRGRVARAQGAAALEARAEPKPPSERACRLPPLLHITSPTHAVVRTMLFVVTLAHDSPMRLLVPPDPNDVIGIANPSTAPRSSAVATARLLAAALQLPGVDLAAQPALPLGPIFAAGAARAVNEHLAGWQWLTLALRLLNGDAHWRSGGREHKSVAAAPARRRPSPPCKRDSPAGPAGSNDDWLQARARVAAADRLLQNMLLAVPARPFLMDGTRHTAGGAMSLLEKHVDEEEGPFSVDDCLEQAGGWAAFQWRLLLTLGACTAMAAAHMLQPIFLAPLIDWPLSAWQRGAVSSSFFVGYGVGVFAWGWLSDRRGRRRTIIWSFLVGNLAGISSFLAPNYPLFIALRCLCGFGISGTKNALFLLGTEYSPPSGRAQLSAMLSGAWLVGLLFLVGVARLLRGASWRWLVLVHAPALLLQCLLTSPQELPESPRFLLVVGEVEKARAALGRVYATNGRAAPEPLCLQQPPSTGTDRSALSQLFRPSTRHATLAIGVCQSVCTMTFYAITFSEQLNLAVGDLYLGALLGALVELPAYIVLAPLTNRLGRRLSYNGFLTLSAASLLTLHLCSVQSGVLAMCAVLCGRFASVAAVSVGYIVAAEIFPTSCRNSGIGWATGCGRIGAIASPAVMIGASSPLLIIAALCLVAAAAAWVLPEFAGAATTRSLAIAPT</sequence>
<evidence type="ECO:0000256" key="2">
    <source>
        <dbReference type="ARBA" id="ARBA00022448"/>
    </source>
</evidence>
<gene>
    <name evidence="9" type="ORF">AB1Y20_002548</name>
</gene>
<feature type="region of interest" description="Disordered" evidence="6">
    <location>
        <begin position="1"/>
        <end position="38"/>
    </location>
</feature>
<feature type="transmembrane region" description="Helical" evidence="7">
    <location>
        <begin position="389"/>
        <end position="410"/>
    </location>
</feature>
<reference evidence="9 10" key="1">
    <citation type="journal article" date="2024" name="Science">
        <title>Giant polyketide synthase enzymes in the biosynthesis of giant marine polyether toxins.</title>
        <authorList>
            <person name="Fallon T.R."/>
            <person name="Shende V.V."/>
            <person name="Wierzbicki I.H."/>
            <person name="Pendleton A.L."/>
            <person name="Watervoot N.F."/>
            <person name="Auber R.P."/>
            <person name="Gonzalez D.J."/>
            <person name="Wisecaver J.H."/>
            <person name="Moore B.S."/>
        </authorList>
    </citation>
    <scope>NUCLEOTIDE SEQUENCE [LARGE SCALE GENOMIC DNA]</scope>
    <source>
        <strain evidence="9 10">12B1</strain>
    </source>
</reference>
<evidence type="ECO:0000256" key="6">
    <source>
        <dbReference type="SAM" id="MobiDB-lite"/>
    </source>
</evidence>
<keyword evidence="4 7" id="KW-1133">Transmembrane helix</keyword>
<dbReference type="InterPro" id="IPR020846">
    <property type="entry name" value="MFS_dom"/>
</dbReference>
<feature type="transmembrane region" description="Helical" evidence="7">
    <location>
        <begin position="621"/>
        <end position="641"/>
    </location>
</feature>
<feature type="transmembrane region" description="Helical" evidence="7">
    <location>
        <begin position="500"/>
        <end position="519"/>
    </location>
</feature>